<dbReference type="InterPro" id="IPR029058">
    <property type="entry name" value="AB_hydrolase_fold"/>
</dbReference>
<organism evidence="4 5">
    <name type="scientific">Rhodoblastus sphagnicola</name>
    <dbReference type="NCBI Taxonomy" id="333368"/>
    <lineage>
        <taxon>Bacteria</taxon>
        <taxon>Pseudomonadati</taxon>
        <taxon>Pseudomonadota</taxon>
        <taxon>Alphaproteobacteria</taxon>
        <taxon>Hyphomicrobiales</taxon>
        <taxon>Rhodoblastaceae</taxon>
        <taxon>Rhodoblastus</taxon>
    </lineage>
</organism>
<evidence type="ECO:0000259" key="3">
    <source>
        <dbReference type="Pfam" id="PF07167"/>
    </source>
</evidence>
<dbReference type="Proteomes" id="UP000239089">
    <property type="component" value="Unassembled WGS sequence"/>
</dbReference>
<dbReference type="GO" id="GO:0016746">
    <property type="term" value="F:acyltransferase activity"/>
    <property type="evidence" value="ECO:0007669"/>
    <property type="project" value="UniProtKB-KW"/>
</dbReference>
<evidence type="ECO:0000313" key="5">
    <source>
        <dbReference type="Proteomes" id="UP000239089"/>
    </source>
</evidence>
<dbReference type="InterPro" id="IPR051321">
    <property type="entry name" value="PHA/PHB_synthase"/>
</dbReference>
<dbReference type="InterPro" id="IPR010941">
    <property type="entry name" value="PhaC_N"/>
</dbReference>
<keyword evidence="1" id="KW-0808">Transferase</keyword>
<dbReference type="OrthoDB" id="7208816at2"/>
<evidence type="ECO:0000256" key="2">
    <source>
        <dbReference type="ARBA" id="ARBA00023315"/>
    </source>
</evidence>
<dbReference type="PANTHER" id="PTHR36837:SF5">
    <property type="entry name" value="POLY-3-HYDROXYBUTYRATE SYNTHASE"/>
    <property type="match status" value="1"/>
</dbReference>
<evidence type="ECO:0000313" key="4">
    <source>
        <dbReference type="EMBL" id="PPQ26010.1"/>
    </source>
</evidence>
<dbReference type="Pfam" id="PF07167">
    <property type="entry name" value="PhaC_N"/>
    <property type="match status" value="1"/>
</dbReference>
<sequence>MPESATTGQPPRDEPSGAADEGGLPGPLAPDTLTPALMDVFSHAAANPAFWLKQGLVAFEDAQGAIRDGEVPKTGRDDHRFSDPAWRAPPFNFVARNFQLAEGWLEQAARNVPGISAHHADLAAFAARQWLDAFSPSNIPWMNPEVLRVTLEQGGLNLVRGAQYCLDDLSNEYSHKRAPSDYIVGKDLAATSGKVVLRNELIELIQYTPVTEKTRPEPVLIVPAWIMKYYILDLSPHNSLIRYLVGRGYTVFCISWRNPGRELAQTCLDDYRRLGPMTALDAIEHITKAKSVHALGYCLGGTLLAATAAAMARDGDGRLASLTLLAAQTDFSEPGELKIFIDETQLDRLDRLMARQGYLEAWQMAGAFSMLRARDLVWSRIVKTYLLGEREHPNDLMAWNADATRMPYRMHSEYLRGMFLNNDLAKGRFLAGGRAVDLAAIAAPIFAVGAETDHVAPWRSVFKIVDLIPGDTVFLLASGGHNSGIVSEPGHKNRSYRLMKRAKGQPSPTPDDYLARAPHFAGSWWLAWVDWLDSLSGPPIDPPPMAPALCDAPGMYVLQR</sequence>
<dbReference type="PANTHER" id="PTHR36837">
    <property type="entry name" value="POLY(3-HYDROXYALKANOATE) POLYMERASE SUBUNIT PHAC"/>
    <property type="match status" value="1"/>
</dbReference>
<reference evidence="4 5" key="1">
    <citation type="journal article" date="2018" name="Arch. Microbiol.">
        <title>New insights into the metabolic potential of the phototrophic purple bacterium Rhodopila globiformis DSM 161(T) from its draft genome sequence and evidence for a vanadium-dependent nitrogenase.</title>
        <authorList>
            <person name="Imhoff J.F."/>
            <person name="Rahn T."/>
            <person name="Kunzel S."/>
            <person name="Neulinger S.C."/>
        </authorList>
    </citation>
    <scope>NUCLEOTIDE SEQUENCE [LARGE SCALE GENOMIC DNA]</scope>
    <source>
        <strain evidence="4 5">DSM 16996</strain>
    </source>
</reference>
<keyword evidence="5" id="KW-1185">Reference proteome</keyword>
<proteinExistence type="predicted"/>
<accession>A0A2S6MUG9</accession>
<evidence type="ECO:0000256" key="1">
    <source>
        <dbReference type="ARBA" id="ARBA00022679"/>
    </source>
</evidence>
<gene>
    <name evidence="4" type="ORF">CCR94_23585</name>
</gene>
<dbReference type="SUPFAM" id="SSF53474">
    <property type="entry name" value="alpha/beta-Hydrolases"/>
    <property type="match status" value="1"/>
</dbReference>
<dbReference type="AlphaFoldDB" id="A0A2S6MUG9"/>
<comment type="caution">
    <text evidence="4">The sequence shown here is derived from an EMBL/GenBank/DDBJ whole genome shotgun (WGS) entry which is preliminary data.</text>
</comment>
<protein>
    <submittedName>
        <fullName evidence="4">Poly-beta-hydroxybutyrate polymerase</fullName>
    </submittedName>
</protein>
<dbReference type="Gene3D" id="3.40.50.1820">
    <property type="entry name" value="alpha/beta hydrolase"/>
    <property type="match status" value="1"/>
</dbReference>
<dbReference type="RefSeq" id="WP_104510727.1">
    <property type="nucleotide sequence ID" value="NZ_JACIGC010000002.1"/>
</dbReference>
<name>A0A2S6MUG9_9HYPH</name>
<keyword evidence="2" id="KW-0012">Acyltransferase</keyword>
<dbReference type="EMBL" id="NHSJ01000138">
    <property type="protein sequence ID" value="PPQ26010.1"/>
    <property type="molecule type" value="Genomic_DNA"/>
</dbReference>
<feature type="domain" description="Poly-beta-hydroxybutyrate polymerase N-terminal" evidence="3">
    <location>
        <begin position="77"/>
        <end position="244"/>
    </location>
</feature>
<dbReference type="GO" id="GO:0042619">
    <property type="term" value="P:poly-hydroxybutyrate biosynthetic process"/>
    <property type="evidence" value="ECO:0007669"/>
    <property type="project" value="InterPro"/>
</dbReference>